<feature type="domain" description="Acyl-CoA dehydrogenase/oxidase C-terminal" evidence="11">
    <location>
        <begin position="231"/>
        <end position="379"/>
    </location>
</feature>
<dbReference type="FunFam" id="1.10.540.10:FF:000009">
    <property type="entry name" value="Probable acyl-CoA dehydrogenase"/>
    <property type="match status" value="1"/>
</dbReference>
<dbReference type="AlphaFoldDB" id="K2GKG3"/>
<dbReference type="STRING" id="1231392.OCGS_2827"/>
<dbReference type="Proteomes" id="UP000006765">
    <property type="component" value="Unassembled WGS sequence"/>
</dbReference>
<comment type="similarity">
    <text evidence="3 10">Belongs to the acyl-CoA dehydrogenase family.</text>
</comment>
<evidence type="ECO:0000256" key="4">
    <source>
        <dbReference type="ARBA" id="ARBA00022630"/>
    </source>
</evidence>
<dbReference type="PANTHER" id="PTHR48083">
    <property type="entry name" value="MEDIUM-CHAIN SPECIFIC ACYL-COA DEHYDROGENASE, MITOCHONDRIAL-RELATED"/>
    <property type="match status" value="1"/>
</dbReference>
<evidence type="ECO:0000259" key="12">
    <source>
        <dbReference type="Pfam" id="PF02770"/>
    </source>
</evidence>
<keyword evidence="4 10" id="KW-0285">Flavoprotein</keyword>
<comment type="pathway">
    <text evidence="2">Siderophore biosynthesis; mycobactin biosynthesis.</text>
</comment>
<evidence type="ECO:0000259" key="11">
    <source>
        <dbReference type="Pfam" id="PF00441"/>
    </source>
</evidence>
<dbReference type="InterPro" id="IPR046373">
    <property type="entry name" value="Acyl-CoA_Oxase/DH_mid-dom_sf"/>
</dbReference>
<dbReference type="PROSITE" id="PS00073">
    <property type="entry name" value="ACYL_COA_DH_2"/>
    <property type="match status" value="1"/>
</dbReference>
<keyword evidence="5 10" id="KW-0274">FAD</keyword>
<dbReference type="Gene3D" id="1.20.140.10">
    <property type="entry name" value="Butyryl-CoA Dehydrogenase, subunit A, domain 3"/>
    <property type="match status" value="1"/>
</dbReference>
<dbReference type="GO" id="GO:0003995">
    <property type="term" value="F:acyl-CoA dehydrogenase activity"/>
    <property type="evidence" value="ECO:0007669"/>
    <property type="project" value="InterPro"/>
</dbReference>
<feature type="domain" description="Acyl-CoA oxidase/dehydrogenase middle" evidence="12">
    <location>
        <begin position="123"/>
        <end position="218"/>
    </location>
</feature>
<dbReference type="Gene3D" id="1.10.540.10">
    <property type="entry name" value="Acyl-CoA dehydrogenase/oxidase, N-terminal domain"/>
    <property type="match status" value="1"/>
</dbReference>
<organism evidence="14 15">
    <name type="scientific">Oceaniovalibus guishaninsula JLT2003</name>
    <dbReference type="NCBI Taxonomy" id="1231392"/>
    <lineage>
        <taxon>Bacteria</taxon>
        <taxon>Pseudomonadati</taxon>
        <taxon>Pseudomonadota</taxon>
        <taxon>Alphaproteobacteria</taxon>
        <taxon>Rhodobacterales</taxon>
        <taxon>Roseobacteraceae</taxon>
        <taxon>Oceaniovalibus</taxon>
    </lineage>
</organism>
<evidence type="ECO:0000313" key="14">
    <source>
        <dbReference type="EMBL" id="EKE43236.1"/>
    </source>
</evidence>
<dbReference type="InterPro" id="IPR050741">
    <property type="entry name" value="Acyl-CoA_dehydrogenase"/>
</dbReference>
<dbReference type="PATRIC" id="fig|1231392.3.peg.2845"/>
<dbReference type="Pfam" id="PF02771">
    <property type="entry name" value="Acyl-CoA_dh_N"/>
    <property type="match status" value="1"/>
</dbReference>
<dbReference type="PANTHER" id="PTHR48083:SF20">
    <property type="entry name" value="LONG-CHAIN SPECIFIC ACYL-COA DEHYDROGENASE, MITOCHONDRIAL"/>
    <property type="match status" value="1"/>
</dbReference>
<proteinExistence type="inferred from homology"/>
<dbReference type="Pfam" id="PF00441">
    <property type="entry name" value="Acyl-CoA_dh_1"/>
    <property type="match status" value="1"/>
</dbReference>
<keyword evidence="15" id="KW-1185">Reference proteome</keyword>
<evidence type="ECO:0000313" key="15">
    <source>
        <dbReference type="Proteomes" id="UP000006765"/>
    </source>
</evidence>
<dbReference type="InterPro" id="IPR009075">
    <property type="entry name" value="AcylCo_DH/oxidase_C"/>
</dbReference>
<protein>
    <recommendedName>
        <fullName evidence="8">Acyl-[acyl-carrier-protein] dehydrogenase MbtN</fullName>
    </recommendedName>
    <alternativeName>
        <fullName evidence="9">Mycobactin synthase protein N</fullName>
    </alternativeName>
</protein>
<comment type="cofactor">
    <cofactor evidence="1 10">
        <name>FAD</name>
        <dbReference type="ChEBI" id="CHEBI:57692"/>
    </cofactor>
</comment>
<dbReference type="EMBL" id="AMGO01000068">
    <property type="protein sequence ID" value="EKE43236.1"/>
    <property type="molecule type" value="Genomic_DNA"/>
</dbReference>
<dbReference type="FunFam" id="1.20.140.10:FF:000001">
    <property type="entry name" value="Acyl-CoA dehydrogenase"/>
    <property type="match status" value="1"/>
</dbReference>
<dbReference type="InterPro" id="IPR009100">
    <property type="entry name" value="AcylCoA_DH/oxidase_NM_dom_sf"/>
</dbReference>
<dbReference type="GO" id="GO:0050660">
    <property type="term" value="F:flavin adenine dinucleotide binding"/>
    <property type="evidence" value="ECO:0007669"/>
    <property type="project" value="InterPro"/>
</dbReference>
<dbReference type="SUPFAM" id="SSF47203">
    <property type="entry name" value="Acyl-CoA dehydrogenase C-terminal domain-like"/>
    <property type="match status" value="1"/>
</dbReference>
<dbReference type="InterPro" id="IPR006089">
    <property type="entry name" value="Acyl-CoA_DH_CS"/>
</dbReference>
<evidence type="ECO:0000256" key="5">
    <source>
        <dbReference type="ARBA" id="ARBA00022827"/>
    </source>
</evidence>
<dbReference type="RefSeq" id="WP_007427979.1">
    <property type="nucleotide sequence ID" value="NZ_AMGO01000068.1"/>
</dbReference>
<dbReference type="InterPro" id="IPR006091">
    <property type="entry name" value="Acyl-CoA_Oxase/DH_mid-dom"/>
</dbReference>
<comment type="caution">
    <text evidence="14">The sequence shown here is derived from an EMBL/GenBank/DDBJ whole genome shotgun (WGS) entry which is preliminary data.</text>
</comment>
<dbReference type="InterPro" id="IPR037069">
    <property type="entry name" value="AcylCoA_DH/ox_N_sf"/>
</dbReference>
<dbReference type="Gene3D" id="2.40.110.10">
    <property type="entry name" value="Butyryl-CoA Dehydrogenase, subunit A, domain 2"/>
    <property type="match status" value="1"/>
</dbReference>
<dbReference type="OrthoDB" id="9775090at2"/>
<evidence type="ECO:0000256" key="6">
    <source>
        <dbReference type="ARBA" id="ARBA00023002"/>
    </source>
</evidence>
<evidence type="ECO:0000256" key="1">
    <source>
        <dbReference type="ARBA" id="ARBA00001974"/>
    </source>
</evidence>
<keyword evidence="6 10" id="KW-0560">Oxidoreductase</keyword>
<evidence type="ECO:0000256" key="8">
    <source>
        <dbReference type="ARBA" id="ARBA00040394"/>
    </source>
</evidence>
<evidence type="ECO:0000256" key="9">
    <source>
        <dbReference type="ARBA" id="ARBA00042660"/>
    </source>
</evidence>
<feature type="domain" description="Acyl-CoA dehydrogenase/oxidase N-terminal" evidence="13">
    <location>
        <begin position="8"/>
        <end position="119"/>
    </location>
</feature>
<evidence type="ECO:0000256" key="7">
    <source>
        <dbReference type="ARBA" id="ARBA00037085"/>
    </source>
</evidence>
<dbReference type="FunFam" id="2.40.110.10:FF:000002">
    <property type="entry name" value="Acyl-CoA dehydrogenase fadE12"/>
    <property type="match status" value="1"/>
</dbReference>
<dbReference type="SUPFAM" id="SSF56645">
    <property type="entry name" value="Acyl-CoA dehydrogenase NM domain-like"/>
    <property type="match status" value="1"/>
</dbReference>
<evidence type="ECO:0000256" key="10">
    <source>
        <dbReference type="RuleBase" id="RU362125"/>
    </source>
</evidence>
<dbReference type="eggNOG" id="COG1960">
    <property type="taxonomic scope" value="Bacteria"/>
</dbReference>
<dbReference type="InterPro" id="IPR013786">
    <property type="entry name" value="AcylCoA_DH/ox_N"/>
</dbReference>
<accession>K2GKG3</accession>
<reference evidence="14 15" key="1">
    <citation type="journal article" date="2012" name="J. Bacteriol.">
        <title>Draft Genome Sequence of Oceaniovalibus guishaninsula JLT2003T.</title>
        <authorList>
            <person name="Tang K."/>
            <person name="Liu K."/>
            <person name="Jiao N."/>
        </authorList>
    </citation>
    <scope>NUCLEOTIDE SEQUENCE [LARGE SCALE GENOMIC DNA]</scope>
    <source>
        <strain evidence="14 15">JLT2003</strain>
    </source>
</reference>
<dbReference type="GO" id="GO:0033539">
    <property type="term" value="P:fatty acid beta-oxidation using acyl-CoA dehydrogenase"/>
    <property type="evidence" value="ECO:0007669"/>
    <property type="project" value="TreeGrafter"/>
</dbReference>
<sequence length="383" mass="42493">MIDRTLFSEDHETFRDSVRKFVAQQVLPHHPQWEQDGLVSRDIWRQAGAQGLLGCDVPEEYGGPGADFLFSVIVMEEFARANAFGPGFSLHSDIVIPYLIHYGSEDLKTRWLPRMVAGEAIGAIAMTEPSGGSDLQNIKTTATRDGDDYLISGQKVFISNGQLADLVLVACKTDREAGARGISLILVETDRDGFARGKNLDKLGWKAQDTSELFFDNVRVPVGNLIGETEGRGFYQMMEQLPQERLMQAVRATANLESALDWTVDYVTGRQAFGRTVAGFQNTRFKLADVKTQAVMLRVFTDRCIALHLERKLDATDAAMIKMVTAETLGKCLDECLQLFGGYGYMSEYPIARAWVDARMTRIAGGTCEIMREIIGRSIVGRG</sequence>
<evidence type="ECO:0000256" key="3">
    <source>
        <dbReference type="ARBA" id="ARBA00009347"/>
    </source>
</evidence>
<name>K2GKG3_9RHOB</name>
<comment type="function">
    <text evidence="7">Catalyzes the dehydrogenation at the alpha-beta position of ACP-bound acyl chains. This results in the introduction of a double bond in the lipidic chain, which is further transferred to the epsilon-amino group of lysine residue in the mycobactin core by MbtK.</text>
</comment>
<evidence type="ECO:0000259" key="13">
    <source>
        <dbReference type="Pfam" id="PF02771"/>
    </source>
</evidence>
<dbReference type="Pfam" id="PF02770">
    <property type="entry name" value="Acyl-CoA_dh_M"/>
    <property type="match status" value="1"/>
</dbReference>
<dbReference type="InterPro" id="IPR036250">
    <property type="entry name" value="AcylCo_DH-like_C"/>
</dbReference>
<gene>
    <name evidence="14" type="ORF">OCGS_2827</name>
</gene>
<dbReference type="GO" id="GO:0005737">
    <property type="term" value="C:cytoplasm"/>
    <property type="evidence" value="ECO:0007669"/>
    <property type="project" value="TreeGrafter"/>
</dbReference>
<evidence type="ECO:0000256" key="2">
    <source>
        <dbReference type="ARBA" id="ARBA00005102"/>
    </source>
</evidence>